<feature type="DNA-binding region" description="OmpR/PhoB-type" evidence="7">
    <location>
        <begin position="124"/>
        <end position="221"/>
    </location>
</feature>
<evidence type="ECO:0000256" key="3">
    <source>
        <dbReference type="ARBA" id="ARBA00023015"/>
    </source>
</evidence>
<dbReference type="InterPro" id="IPR016032">
    <property type="entry name" value="Sig_transdc_resp-reg_C-effctor"/>
</dbReference>
<dbReference type="Gene3D" id="3.40.50.2300">
    <property type="match status" value="1"/>
</dbReference>
<gene>
    <name evidence="10" type="primary">phoP</name>
    <name evidence="10" type="ordered locus">PAJ_1211</name>
</gene>
<comment type="caution">
    <text evidence="6">Lacks conserved residue(s) required for the propagation of feature annotation.</text>
</comment>
<evidence type="ECO:0000313" key="10">
    <source>
        <dbReference type="EMBL" id="BAK11291.1"/>
    </source>
</evidence>
<evidence type="ECO:0000256" key="7">
    <source>
        <dbReference type="PROSITE-ProRule" id="PRU01091"/>
    </source>
</evidence>
<dbReference type="HOGENOM" id="CLU_000445_30_1_6"/>
<accession>A0A0H3KW44</accession>
<name>A0A0H3KW44_PANAA</name>
<evidence type="ECO:0000256" key="5">
    <source>
        <dbReference type="ARBA" id="ARBA00023163"/>
    </source>
</evidence>
<evidence type="ECO:0000259" key="8">
    <source>
        <dbReference type="PROSITE" id="PS50110"/>
    </source>
</evidence>
<dbReference type="Proteomes" id="UP000006690">
    <property type="component" value="Chromosome"/>
</dbReference>
<dbReference type="SMART" id="SM00862">
    <property type="entry name" value="Trans_reg_C"/>
    <property type="match status" value="1"/>
</dbReference>
<reference evidence="11" key="1">
    <citation type="journal article" date="2012" name="Appl. Microbiol. Biotechnol.">
        <title>The complete genome sequence of Pantoea ananatis AJ13355, an organism with great biotechnological potential.</title>
        <authorList>
            <person name="Hara Y."/>
            <person name="Kadotani N."/>
            <person name="Izui H."/>
            <person name="Katashkina J.I."/>
            <person name="Kuvaeva T.M."/>
            <person name="Andreeva I.G."/>
            <person name="Golubeva L.I."/>
            <person name="Malko D.B."/>
            <person name="Makeev V.J."/>
            <person name="Mashko S.V."/>
            <person name="Kozlov Y.I."/>
        </authorList>
    </citation>
    <scope>NUCLEOTIDE SEQUENCE [LARGE SCALE GENOMIC DNA]</scope>
    <source>
        <strain evidence="11">AJ13355</strain>
    </source>
</reference>
<keyword evidence="5" id="KW-0804">Transcription</keyword>
<keyword evidence="3" id="KW-0805">Transcription regulation</keyword>
<sequence>MRVLIVEKEQSCGHELASRLSCQGMVADIAFEGNDVVRLIKKNPPDLFLFRCHQLTDQHCALIARYRKRGIDVPVLIAAAESTKALRIKVLGAGADDFIDDDTDTEELAARMHAIVRRGQGKASSLIQLPPYELDTFSRQLMKNGTDVALTCFEYIIIETLMKNAGKIVTKERLMHQLYADADYRNQDVINVLVCRLNKKLSIEPDNQIRSVRRLGYTFQQPA</sequence>
<dbReference type="GO" id="GO:0005829">
    <property type="term" value="C:cytosol"/>
    <property type="evidence" value="ECO:0007669"/>
    <property type="project" value="TreeGrafter"/>
</dbReference>
<dbReference type="Gene3D" id="1.10.10.10">
    <property type="entry name" value="Winged helix-like DNA-binding domain superfamily/Winged helix DNA-binding domain"/>
    <property type="match status" value="1"/>
</dbReference>
<dbReference type="EMBL" id="AP012032">
    <property type="protein sequence ID" value="BAK11291.1"/>
    <property type="molecule type" value="Genomic_DNA"/>
</dbReference>
<dbReference type="eggNOG" id="COG0745">
    <property type="taxonomic scope" value="Bacteria"/>
</dbReference>
<keyword evidence="1" id="KW-0597">Phosphoprotein</keyword>
<dbReference type="InterPro" id="IPR036388">
    <property type="entry name" value="WH-like_DNA-bd_sf"/>
</dbReference>
<dbReference type="PANTHER" id="PTHR48111:SF71">
    <property type="entry name" value="TRANSCRIPTIONAL REGULATORY PROTEIN PHOP"/>
    <property type="match status" value="1"/>
</dbReference>
<protein>
    <submittedName>
        <fullName evidence="10">Transcriptional regulatory protein PhoP</fullName>
    </submittedName>
</protein>
<evidence type="ECO:0000256" key="6">
    <source>
        <dbReference type="PROSITE-ProRule" id="PRU00169"/>
    </source>
</evidence>
<dbReference type="InterPro" id="IPR001867">
    <property type="entry name" value="OmpR/PhoB-type_DNA-bd"/>
</dbReference>
<keyword evidence="4 7" id="KW-0238">DNA-binding</keyword>
<evidence type="ECO:0000256" key="4">
    <source>
        <dbReference type="ARBA" id="ARBA00023125"/>
    </source>
</evidence>
<dbReference type="SUPFAM" id="SSF46894">
    <property type="entry name" value="C-terminal effector domain of the bipartite response regulators"/>
    <property type="match status" value="1"/>
</dbReference>
<dbReference type="InterPro" id="IPR039420">
    <property type="entry name" value="WalR-like"/>
</dbReference>
<dbReference type="SUPFAM" id="SSF52172">
    <property type="entry name" value="CheY-like"/>
    <property type="match status" value="1"/>
</dbReference>
<dbReference type="InterPro" id="IPR001789">
    <property type="entry name" value="Sig_transdc_resp-reg_receiver"/>
</dbReference>
<dbReference type="AlphaFoldDB" id="A0A0H3KW44"/>
<proteinExistence type="predicted"/>
<feature type="domain" description="OmpR/PhoB-type" evidence="9">
    <location>
        <begin position="124"/>
        <end position="221"/>
    </location>
</feature>
<dbReference type="RefSeq" id="WP_014593693.1">
    <property type="nucleotide sequence ID" value="NC_017531.2"/>
</dbReference>
<evidence type="ECO:0000313" key="11">
    <source>
        <dbReference type="Proteomes" id="UP000006690"/>
    </source>
</evidence>
<feature type="domain" description="Response regulatory" evidence="8">
    <location>
        <begin position="2"/>
        <end position="116"/>
    </location>
</feature>
<evidence type="ECO:0000256" key="2">
    <source>
        <dbReference type="ARBA" id="ARBA00023012"/>
    </source>
</evidence>
<dbReference type="CDD" id="cd00383">
    <property type="entry name" value="trans_reg_C"/>
    <property type="match status" value="1"/>
</dbReference>
<evidence type="ECO:0000256" key="1">
    <source>
        <dbReference type="ARBA" id="ARBA00022553"/>
    </source>
</evidence>
<dbReference type="PROSITE" id="PS50110">
    <property type="entry name" value="RESPONSE_REGULATORY"/>
    <property type="match status" value="1"/>
</dbReference>
<dbReference type="PATRIC" id="fig|932677.3.peg.1405"/>
<dbReference type="PROSITE" id="PS51755">
    <property type="entry name" value="OMPR_PHOB"/>
    <property type="match status" value="1"/>
</dbReference>
<keyword evidence="2" id="KW-0902">Two-component regulatory system</keyword>
<dbReference type="GO" id="GO:0006355">
    <property type="term" value="P:regulation of DNA-templated transcription"/>
    <property type="evidence" value="ECO:0007669"/>
    <property type="project" value="InterPro"/>
</dbReference>
<organism evidence="10 11">
    <name type="scientific">Pantoea ananatis (strain AJ13355)</name>
    <dbReference type="NCBI Taxonomy" id="932677"/>
    <lineage>
        <taxon>Bacteria</taxon>
        <taxon>Pseudomonadati</taxon>
        <taxon>Pseudomonadota</taxon>
        <taxon>Gammaproteobacteria</taxon>
        <taxon>Enterobacterales</taxon>
        <taxon>Erwiniaceae</taxon>
        <taxon>Pantoea</taxon>
    </lineage>
</organism>
<dbReference type="KEGG" id="paj:PAJ_1211"/>
<dbReference type="PANTHER" id="PTHR48111">
    <property type="entry name" value="REGULATOR OF RPOS"/>
    <property type="match status" value="1"/>
</dbReference>
<dbReference type="Pfam" id="PF00072">
    <property type="entry name" value="Response_reg"/>
    <property type="match status" value="1"/>
</dbReference>
<dbReference type="SMART" id="SM00448">
    <property type="entry name" value="REC"/>
    <property type="match status" value="1"/>
</dbReference>
<dbReference type="GO" id="GO:0032993">
    <property type="term" value="C:protein-DNA complex"/>
    <property type="evidence" value="ECO:0007669"/>
    <property type="project" value="TreeGrafter"/>
</dbReference>
<dbReference type="OrthoDB" id="9790442at2"/>
<dbReference type="InterPro" id="IPR011006">
    <property type="entry name" value="CheY-like_superfamily"/>
</dbReference>
<dbReference type="GO" id="GO:0000156">
    <property type="term" value="F:phosphorelay response regulator activity"/>
    <property type="evidence" value="ECO:0007669"/>
    <property type="project" value="TreeGrafter"/>
</dbReference>
<dbReference type="Pfam" id="PF00486">
    <property type="entry name" value="Trans_reg_C"/>
    <property type="match status" value="1"/>
</dbReference>
<evidence type="ECO:0000259" key="9">
    <source>
        <dbReference type="PROSITE" id="PS51755"/>
    </source>
</evidence>
<dbReference type="GO" id="GO:0000976">
    <property type="term" value="F:transcription cis-regulatory region binding"/>
    <property type="evidence" value="ECO:0007669"/>
    <property type="project" value="TreeGrafter"/>
</dbReference>